<dbReference type="InterPro" id="IPR009057">
    <property type="entry name" value="Homeodomain-like_sf"/>
</dbReference>
<dbReference type="AlphaFoldDB" id="A0AAP5LLY0"/>
<evidence type="ECO:0000313" key="5">
    <source>
        <dbReference type="EMBL" id="MDR6721788.1"/>
    </source>
</evidence>
<dbReference type="PANTHER" id="PTHR43280:SF2">
    <property type="entry name" value="HTH-TYPE TRANSCRIPTIONAL REGULATOR EXSA"/>
    <property type="match status" value="1"/>
</dbReference>
<keyword evidence="3" id="KW-0804">Transcription</keyword>
<dbReference type="GO" id="GO:0003700">
    <property type="term" value="F:DNA-binding transcription factor activity"/>
    <property type="evidence" value="ECO:0007669"/>
    <property type="project" value="InterPro"/>
</dbReference>
<dbReference type="RefSeq" id="WP_310135935.1">
    <property type="nucleotide sequence ID" value="NZ_JAVDTR010000001.1"/>
</dbReference>
<organism evidence="5 6">
    <name type="scientific">Paenibacillus amylolyticus</name>
    <dbReference type="NCBI Taxonomy" id="1451"/>
    <lineage>
        <taxon>Bacteria</taxon>
        <taxon>Bacillati</taxon>
        <taxon>Bacillota</taxon>
        <taxon>Bacilli</taxon>
        <taxon>Bacillales</taxon>
        <taxon>Paenibacillaceae</taxon>
        <taxon>Paenibacillus</taxon>
    </lineage>
</organism>
<dbReference type="Pfam" id="PF02311">
    <property type="entry name" value="AraC_binding"/>
    <property type="match status" value="1"/>
</dbReference>
<name>A0AAP5LLY0_PAEAM</name>
<dbReference type="EMBL" id="JAVDTR010000001">
    <property type="protein sequence ID" value="MDR6721788.1"/>
    <property type="molecule type" value="Genomic_DNA"/>
</dbReference>
<dbReference type="Proteomes" id="UP001254832">
    <property type="component" value="Unassembled WGS sequence"/>
</dbReference>
<dbReference type="PROSITE" id="PS01124">
    <property type="entry name" value="HTH_ARAC_FAMILY_2"/>
    <property type="match status" value="1"/>
</dbReference>
<evidence type="ECO:0000256" key="1">
    <source>
        <dbReference type="ARBA" id="ARBA00023015"/>
    </source>
</evidence>
<evidence type="ECO:0000256" key="2">
    <source>
        <dbReference type="ARBA" id="ARBA00023125"/>
    </source>
</evidence>
<keyword evidence="2 5" id="KW-0238">DNA-binding</keyword>
<dbReference type="Pfam" id="PF12833">
    <property type="entry name" value="HTH_18"/>
    <property type="match status" value="1"/>
</dbReference>
<dbReference type="InterPro" id="IPR003313">
    <property type="entry name" value="AraC-bd"/>
</dbReference>
<protein>
    <submittedName>
        <fullName evidence="5">AraC-like DNA-binding protein</fullName>
    </submittedName>
</protein>
<dbReference type="InterPro" id="IPR018062">
    <property type="entry name" value="HTH_AraC-typ_CS"/>
</dbReference>
<keyword evidence="1" id="KW-0805">Transcription regulation</keyword>
<evidence type="ECO:0000256" key="3">
    <source>
        <dbReference type="ARBA" id="ARBA00023163"/>
    </source>
</evidence>
<reference evidence="5" key="1">
    <citation type="submission" date="2023-07" db="EMBL/GenBank/DDBJ databases">
        <title>Sorghum-associated microbial communities from plants grown in Nebraska, USA.</title>
        <authorList>
            <person name="Schachtman D."/>
        </authorList>
    </citation>
    <scope>NUCLEOTIDE SEQUENCE</scope>
    <source>
        <strain evidence="5">BE80</strain>
    </source>
</reference>
<comment type="caution">
    <text evidence="5">The sequence shown here is derived from an EMBL/GenBank/DDBJ whole genome shotgun (WGS) entry which is preliminary data.</text>
</comment>
<dbReference type="InterPro" id="IPR018060">
    <property type="entry name" value="HTH_AraC"/>
</dbReference>
<dbReference type="SUPFAM" id="SSF46689">
    <property type="entry name" value="Homeodomain-like"/>
    <property type="match status" value="2"/>
</dbReference>
<evidence type="ECO:0000313" key="6">
    <source>
        <dbReference type="Proteomes" id="UP001254832"/>
    </source>
</evidence>
<dbReference type="GO" id="GO:0043565">
    <property type="term" value="F:sequence-specific DNA binding"/>
    <property type="evidence" value="ECO:0007669"/>
    <property type="project" value="InterPro"/>
</dbReference>
<dbReference type="InterPro" id="IPR037923">
    <property type="entry name" value="HTH-like"/>
</dbReference>
<accession>A0AAP5LLY0</accession>
<gene>
    <name evidence="5" type="ORF">J2W91_000236</name>
</gene>
<dbReference type="SUPFAM" id="SSF51215">
    <property type="entry name" value="Regulatory protein AraC"/>
    <property type="match status" value="1"/>
</dbReference>
<sequence>MNGSSEYFYDPIQPELLYQHRVTTYKLETIYHRHNAYEIYLFLRGNVHFYVENRCYHMERGDLLVMSPQEMHRAFILDETEYERITINLKKTYLHQLSTPSTNLSSCFDYRPKGKGNMIHLDEDRLQQLLQWTEQIEELRASDAYGTDIKLNAATAQLLIMLNVWFHNNSFVPHDIMPELVRNTMEYIEEHITQDITLGKLAEEFYMNSTSISRQFKKHTGLTLRSYILGRRIELAKFHLSEGMSITDTCFQSGFSDYANFIRSFTKLVGISPGKYIKKRKDTFRSAVSSSSNS</sequence>
<dbReference type="Gene3D" id="1.10.10.60">
    <property type="entry name" value="Homeodomain-like"/>
    <property type="match status" value="2"/>
</dbReference>
<feature type="domain" description="HTH araC/xylS-type" evidence="4">
    <location>
        <begin position="182"/>
        <end position="279"/>
    </location>
</feature>
<proteinExistence type="predicted"/>
<dbReference type="SMART" id="SM00342">
    <property type="entry name" value="HTH_ARAC"/>
    <property type="match status" value="1"/>
</dbReference>
<dbReference type="PANTHER" id="PTHR43280">
    <property type="entry name" value="ARAC-FAMILY TRANSCRIPTIONAL REGULATOR"/>
    <property type="match status" value="1"/>
</dbReference>
<dbReference type="InterPro" id="IPR014710">
    <property type="entry name" value="RmlC-like_jellyroll"/>
</dbReference>
<dbReference type="Gene3D" id="2.60.120.10">
    <property type="entry name" value="Jelly Rolls"/>
    <property type="match status" value="1"/>
</dbReference>
<evidence type="ECO:0000259" key="4">
    <source>
        <dbReference type="PROSITE" id="PS01124"/>
    </source>
</evidence>
<dbReference type="PROSITE" id="PS00041">
    <property type="entry name" value="HTH_ARAC_FAMILY_1"/>
    <property type="match status" value="1"/>
</dbReference>